<dbReference type="GO" id="GO:0005886">
    <property type="term" value="C:plasma membrane"/>
    <property type="evidence" value="ECO:0007669"/>
    <property type="project" value="UniProtKB-SubCell"/>
</dbReference>
<keyword evidence="11" id="KW-0406">Ion transport</keyword>
<dbReference type="InterPro" id="IPR005225">
    <property type="entry name" value="Small_GTP-bd"/>
</dbReference>
<keyword evidence="10 17" id="KW-0408">Iron</keyword>
<feature type="binding site" evidence="16">
    <location>
        <position position="30"/>
    </location>
    <ligand>
        <name>Mg(2+)</name>
        <dbReference type="ChEBI" id="CHEBI:18420"/>
        <label>2</label>
    </ligand>
</feature>
<comment type="function">
    <text evidence="1 17">Probable transporter of a GTP-driven Fe(2+) uptake system.</text>
</comment>
<feature type="binding site" evidence="16">
    <location>
        <position position="29"/>
    </location>
    <ligand>
        <name>Mg(2+)</name>
        <dbReference type="ChEBI" id="CHEBI:18420"/>
        <label>2</label>
    </ligand>
</feature>
<keyword evidence="5 17" id="KW-0410">Iron transport</keyword>
<protein>
    <recommendedName>
        <fullName evidence="14 17">Ferrous iron transport protein B</fullName>
    </recommendedName>
</protein>
<evidence type="ECO:0000256" key="4">
    <source>
        <dbReference type="ARBA" id="ARBA00022475"/>
    </source>
</evidence>
<gene>
    <name evidence="19" type="primary">feoB</name>
    <name evidence="19" type="ORF">HCG48_00280</name>
</gene>
<keyword evidence="12 15" id="KW-0342">GTP-binding</keyword>
<evidence type="ECO:0000256" key="13">
    <source>
        <dbReference type="ARBA" id="ARBA00023136"/>
    </source>
</evidence>
<keyword evidence="16" id="KW-0479">Metal-binding</keyword>
<feature type="transmembrane region" description="Helical" evidence="17">
    <location>
        <begin position="397"/>
        <end position="419"/>
    </location>
</feature>
<dbReference type="PANTHER" id="PTHR43185:SF1">
    <property type="entry name" value="FE(2+) TRANSPORTER FEOB"/>
    <property type="match status" value="1"/>
</dbReference>
<dbReference type="FunFam" id="3.40.50.300:FF:000426">
    <property type="entry name" value="Ferrous iron transport protein B"/>
    <property type="match status" value="1"/>
</dbReference>
<dbReference type="InterPro" id="IPR050860">
    <property type="entry name" value="FeoB_GTPase"/>
</dbReference>
<dbReference type="NCBIfam" id="NF007105">
    <property type="entry name" value="PRK09554.1"/>
    <property type="match status" value="1"/>
</dbReference>
<feature type="binding site" evidence="15">
    <location>
        <begin position="40"/>
        <end position="44"/>
    </location>
    <ligand>
        <name>GTP</name>
        <dbReference type="ChEBI" id="CHEBI:37565"/>
        <label>1</label>
    </ligand>
</feature>
<dbReference type="AlphaFoldDB" id="A0A6H1TSN0"/>
<dbReference type="InterPro" id="IPR041069">
    <property type="entry name" value="FeoB_Cyto"/>
</dbReference>
<dbReference type="SUPFAM" id="SSF52540">
    <property type="entry name" value="P-loop containing nucleoside triphosphate hydrolases"/>
    <property type="match status" value="1"/>
</dbReference>
<dbReference type="Pfam" id="PF17910">
    <property type="entry name" value="FeoB_Cyto"/>
    <property type="match status" value="1"/>
</dbReference>
<evidence type="ECO:0000256" key="11">
    <source>
        <dbReference type="ARBA" id="ARBA00023065"/>
    </source>
</evidence>
<feature type="transmembrane region" description="Helical" evidence="17">
    <location>
        <begin position="463"/>
        <end position="483"/>
    </location>
</feature>
<feature type="domain" description="FeoB-type G" evidence="18">
    <location>
        <begin position="8"/>
        <end position="174"/>
    </location>
</feature>
<feature type="binding site" evidence="16">
    <location>
        <position position="26"/>
    </location>
    <ligand>
        <name>Mg(2+)</name>
        <dbReference type="ChEBI" id="CHEBI:18420"/>
        <label>2</label>
    </ligand>
</feature>
<dbReference type="CDD" id="cd01879">
    <property type="entry name" value="FeoB"/>
    <property type="match status" value="1"/>
</dbReference>
<evidence type="ECO:0000256" key="1">
    <source>
        <dbReference type="ARBA" id="ARBA00003926"/>
    </source>
</evidence>
<dbReference type="GO" id="GO:0046872">
    <property type="term" value="F:metal ion binding"/>
    <property type="evidence" value="ECO:0007669"/>
    <property type="project" value="UniProtKB-KW"/>
</dbReference>
<evidence type="ECO:0000256" key="3">
    <source>
        <dbReference type="ARBA" id="ARBA00022448"/>
    </source>
</evidence>
<evidence type="ECO:0000256" key="2">
    <source>
        <dbReference type="ARBA" id="ARBA00004429"/>
    </source>
</evidence>
<feature type="transmembrane region" description="Helical" evidence="17">
    <location>
        <begin position="710"/>
        <end position="733"/>
    </location>
</feature>
<feature type="binding site" evidence="16">
    <location>
        <position position="27"/>
    </location>
    <ligand>
        <name>Mg(2+)</name>
        <dbReference type="ChEBI" id="CHEBI:18420"/>
        <label>2</label>
    </ligand>
</feature>
<name>A0A6H1TSN0_9CYAN</name>
<feature type="transmembrane region" description="Helical" evidence="17">
    <location>
        <begin position="739"/>
        <end position="760"/>
    </location>
</feature>
<keyword evidence="9 17" id="KW-1133">Transmembrane helix</keyword>
<evidence type="ECO:0000256" key="14">
    <source>
        <dbReference type="NCBIfam" id="TIGR00437"/>
    </source>
</evidence>
<dbReference type="InterPro" id="IPR027417">
    <property type="entry name" value="P-loop_NTPase"/>
</dbReference>
<dbReference type="Gene3D" id="3.40.50.300">
    <property type="entry name" value="P-loop containing nucleotide triphosphate hydrolases"/>
    <property type="match status" value="1"/>
</dbReference>
<comment type="subcellular location">
    <subcellularLocation>
        <location evidence="2 17">Cell inner membrane</location>
        <topology evidence="2 17">Multi-pass membrane protein</topology>
    </subcellularLocation>
</comment>
<keyword evidence="6" id="KW-0997">Cell inner membrane</keyword>
<evidence type="ECO:0000313" key="20">
    <source>
        <dbReference type="Proteomes" id="UP000500857"/>
    </source>
</evidence>
<keyword evidence="13 17" id="KW-0472">Membrane</keyword>
<evidence type="ECO:0000256" key="15">
    <source>
        <dbReference type="PIRSR" id="PIRSR603373-1"/>
    </source>
</evidence>
<feature type="transmembrane region" description="Helical" evidence="17">
    <location>
        <begin position="431"/>
        <end position="457"/>
    </location>
</feature>
<evidence type="ECO:0000256" key="6">
    <source>
        <dbReference type="ARBA" id="ARBA00022519"/>
    </source>
</evidence>
<evidence type="ECO:0000313" key="19">
    <source>
        <dbReference type="EMBL" id="QIZ69216.1"/>
    </source>
</evidence>
<dbReference type="PRINTS" id="PR00326">
    <property type="entry name" value="GTP1OBG"/>
</dbReference>
<evidence type="ECO:0000256" key="12">
    <source>
        <dbReference type="ARBA" id="ARBA00023134"/>
    </source>
</evidence>
<keyword evidence="3 17" id="KW-0813">Transport</keyword>
<feature type="transmembrane region" description="Helical" evidence="17">
    <location>
        <begin position="357"/>
        <end position="377"/>
    </location>
</feature>
<dbReference type="GO" id="GO:0015093">
    <property type="term" value="F:ferrous iron transmembrane transporter activity"/>
    <property type="evidence" value="ECO:0007669"/>
    <property type="project" value="UniProtKB-UniRule"/>
</dbReference>
<proteinExistence type="inferred from homology"/>
<keyword evidence="4" id="KW-1003">Cell membrane</keyword>
<dbReference type="InterPro" id="IPR030389">
    <property type="entry name" value="G_FEOB_dom"/>
</dbReference>
<evidence type="ECO:0000256" key="17">
    <source>
        <dbReference type="RuleBase" id="RU362098"/>
    </source>
</evidence>
<comment type="similarity">
    <text evidence="17">Belongs to the TRAFAC class TrmE-Era-EngA-EngB-Septin-like GTPase superfamily. FeoB GTPase (TC 9.A.8) family.</text>
</comment>
<dbReference type="Proteomes" id="UP000500857">
    <property type="component" value="Chromosome"/>
</dbReference>
<keyword evidence="8 15" id="KW-0547">Nucleotide-binding</keyword>
<dbReference type="Pfam" id="PF07664">
    <property type="entry name" value="FeoB_C"/>
    <property type="match status" value="1"/>
</dbReference>
<dbReference type="Pfam" id="PF02421">
    <property type="entry name" value="FeoB_N"/>
    <property type="match status" value="1"/>
</dbReference>
<dbReference type="InterPro" id="IPR003373">
    <property type="entry name" value="Fe2_transport_prot-B"/>
</dbReference>
<dbReference type="GO" id="GO:0005525">
    <property type="term" value="F:GTP binding"/>
    <property type="evidence" value="ECO:0007669"/>
    <property type="project" value="UniProtKB-KW"/>
</dbReference>
<dbReference type="RefSeq" id="WP_168567374.1">
    <property type="nucleotide sequence ID" value="NZ_CP051167.1"/>
</dbReference>
<accession>A0A6H1TSN0</accession>
<sequence length="767" mass="84145">MNSTITARATIATIGNPNCGKTTLFNALTGSNQITGNWPGVTVDRVEGTYNHDGQTVTIIDLPGVYSLDAEDQDTGLDERIARDYLLSGAVDLVANVIDASNLERNLYLTTQLIEMRLPVVVILNMVDVARERGFDIDLDRLCQHLGCPVVAVVASKSQGLSELRAAIDRGLRDRPIPSTFVAYPAVVEDAIADLMPYLDNPARVVDPRWTALRLLEYDDIGVPTLQRRELDRVLAHWKRRVGDVLGDDLDIAIADARYTFIRHLSEQVVARSREVSLNLTQRIDRIVLDRWLGIPLFFAVMYLMFLFAIDFGNVFIDFFDILTGTIFVDGFGRLLTTVGIPDWLVVLLANGAGGGLQTVSTFIPVIACTFLFLAFLEDSGYMARAAFVMDRLMRFIGLPGKSFVPMLVGFGCNVPAILATRTLESPRDRLMTILMNPFMSCGARLPVYALFAAAFFPVGGQNIVFALYLVGIGAAICTGLILKHTILRGDISPFVMELPPYHLPTLRGILWRTWDRLREFIVRAGKVIVLMVMVLGLLNNVSWDGSLGNSQTSVLSSVSRSVTPVFAPMGIRQENYPATVGVFTGVFAKEAIVGSLDSLYGQLAREDIPPEPDTPFEFWGSIRDAFASIPANLANLGNQLLDPLGVGVGDLENTEIAAESQGVASQTFGQMVNRFDGKIGAFAYLLFVLLYFPCLAATAAIYRETGTRWTVFAGVWTTGLAYWVATVFYQAATFARHPAFSTVWIFGAIALLAGTILGMRRMGRVI</sequence>
<evidence type="ECO:0000259" key="18">
    <source>
        <dbReference type="PROSITE" id="PS51711"/>
    </source>
</evidence>
<dbReference type="PROSITE" id="PS51711">
    <property type="entry name" value="G_FEOB"/>
    <property type="match status" value="1"/>
</dbReference>
<evidence type="ECO:0000256" key="7">
    <source>
        <dbReference type="ARBA" id="ARBA00022692"/>
    </source>
</evidence>
<feature type="binding site" evidence="15">
    <location>
        <begin position="125"/>
        <end position="128"/>
    </location>
    <ligand>
        <name>GTP</name>
        <dbReference type="ChEBI" id="CHEBI:37565"/>
        <label>1</label>
    </ligand>
</feature>
<dbReference type="PANTHER" id="PTHR43185">
    <property type="entry name" value="FERROUS IRON TRANSPORT PROTEIN B"/>
    <property type="match status" value="1"/>
</dbReference>
<evidence type="ECO:0000256" key="10">
    <source>
        <dbReference type="ARBA" id="ARBA00023004"/>
    </source>
</evidence>
<dbReference type="EMBL" id="CP051167">
    <property type="protein sequence ID" value="QIZ69216.1"/>
    <property type="molecule type" value="Genomic_DNA"/>
</dbReference>
<feature type="transmembrane region" description="Helical" evidence="17">
    <location>
        <begin position="682"/>
        <end position="703"/>
    </location>
</feature>
<reference evidence="19 20" key="1">
    <citation type="submission" date="2020-04" db="EMBL/GenBank/DDBJ databases">
        <authorList>
            <person name="Basu S."/>
            <person name="Maruthanayagam V."/>
            <person name="Chakraborty S."/>
            <person name="Pramanik A."/>
            <person name="Mukherjee J."/>
            <person name="Brink B."/>
        </authorList>
    </citation>
    <scope>NUCLEOTIDE SEQUENCE [LARGE SCALE GENOMIC DNA]</scope>
    <source>
        <strain evidence="19 20">AP17</strain>
    </source>
</reference>
<evidence type="ECO:0000256" key="8">
    <source>
        <dbReference type="ARBA" id="ARBA00022741"/>
    </source>
</evidence>
<feature type="binding site" evidence="15">
    <location>
        <begin position="15"/>
        <end position="22"/>
    </location>
    <ligand>
        <name>GTP</name>
        <dbReference type="ChEBI" id="CHEBI:37565"/>
        <label>1</label>
    </ligand>
</feature>
<keyword evidence="20" id="KW-1185">Reference proteome</keyword>
<evidence type="ECO:0000256" key="9">
    <source>
        <dbReference type="ARBA" id="ARBA00022989"/>
    </source>
</evidence>
<keyword evidence="7 17" id="KW-0812">Transmembrane</keyword>
<feature type="transmembrane region" description="Helical" evidence="17">
    <location>
        <begin position="292"/>
        <end position="312"/>
    </location>
</feature>
<dbReference type="Gene3D" id="1.10.287.1770">
    <property type="match status" value="1"/>
</dbReference>
<dbReference type="InterPro" id="IPR011642">
    <property type="entry name" value="Gate_dom"/>
</dbReference>
<organism evidence="19 20">
    <name type="scientific">Oxynema aestuarii AP17</name>
    <dbReference type="NCBI Taxonomy" id="2064643"/>
    <lineage>
        <taxon>Bacteria</taxon>
        <taxon>Bacillati</taxon>
        <taxon>Cyanobacteriota</taxon>
        <taxon>Cyanophyceae</taxon>
        <taxon>Oscillatoriophycideae</taxon>
        <taxon>Oscillatoriales</taxon>
        <taxon>Oscillatoriaceae</taxon>
        <taxon>Oxynema</taxon>
        <taxon>Oxynema aestuarii</taxon>
    </lineage>
</organism>
<dbReference type="KEGG" id="oxy:HCG48_00280"/>
<keyword evidence="16" id="KW-0460">Magnesium</keyword>
<dbReference type="InterPro" id="IPR011640">
    <property type="entry name" value="Fe2_transport_prot_B_C"/>
</dbReference>
<dbReference type="Pfam" id="PF07670">
    <property type="entry name" value="Gate"/>
    <property type="match status" value="2"/>
</dbReference>
<dbReference type="NCBIfam" id="TIGR00231">
    <property type="entry name" value="small_GTP"/>
    <property type="match status" value="1"/>
</dbReference>
<dbReference type="NCBIfam" id="TIGR00437">
    <property type="entry name" value="feoB"/>
    <property type="match status" value="1"/>
</dbReference>
<evidence type="ECO:0000256" key="5">
    <source>
        <dbReference type="ARBA" id="ARBA00022496"/>
    </source>
</evidence>
<feature type="binding site" evidence="15">
    <location>
        <begin position="61"/>
        <end position="64"/>
    </location>
    <ligand>
        <name>GTP</name>
        <dbReference type="ChEBI" id="CHEBI:37565"/>
        <label>1</label>
    </ligand>
</feature>
<dbReference type="InterPro" id="IPR006073">
    <property type="entry name" value="GTP-bd"/>
</dbReference>
<evidence type="ECO:0000256" key="16">
    <source>
        <dbReference type="PIRSR" id="PIRSR603373-2"/>
    </source>
</evidence>